<feature type="region of interest" description="Disordered" evidence="1">
    <location>
        <begin position="79"/>
        <end position="118"/>
    </location>
</feature>
<sequence>MARINGQGRGVAVLIGDTRPEALSASIAAGSPSHRADLHPQDYGIGAQILKDLGAVEIALFPDHVGAVAGLHGYGLSVVGPAVPRRGTTPFRPRGRSRSREAGTQTESAAPVSLVRKS</sequence>
<comment type="caution">
    <text evidence="3">The sequence shown here is derived from an EMBL/GenBank/DDBJ whole genome shotgun (WGS) entry which is preliminary data.</text>
</comment>
<proteinExistence type="predicted"/>
<dbReference type="SUPFAM" id="SSF142695">
    <property type="entry name" value="RibA-like"/>
    <property type="match status" value="1"/>
</dbReference>
<dbReference type="Gene3D" id="3.40.50.10990">
    <property type="entry name" value="GTP cyclohydrolase II"/>
    <property type="match status" value="1"/>
</dbReference>
<keyword evidence="4" id="KW-1185">Reference proteome</keyword>
<reference evidence="3 4" key="1">
    <citation type="submission" date="2016-07" db="EMBL/GenBank/DDBJ databases">
        <title>Draft genome sequence of Methyloligella halotolerans C2T (VKM B-2706T=CCUG 61687T=DSM 25045T), a halotolerant polyhydroxybutyrate accumulating methylotroph.</title>
        <authorList>
            <person name="Vasilenko O.V."/>
            <person name="Doronina N.V."/>
            <person name="Poroshina M.N."/>
            <person name="Tarlachkov S.V."/>
            <person name="Trotsenko Y.A."/>
        </authorList>
    </citation>
    <scope>NUCLEOTIDE SEQUENCE [LARGE SCALE GENOMIC DNA]</scope>
    <source>
        <strain evidence="3 4">VKM B-2706</strain>
    </source>
</reference>
<evidence type="ECO:0000313" key="3">
    <source>
        <dbReference type="EMBL" id="ODA69068.1"/>
    </source>
</evidence>
<protein>
    <recommendedName>
        <fullName evidence="2">GTP cyclohydrolase II domain-containing protein</fullName>
    </recommendedName>
</protein>
<accession>A0A1E2S418</accession>
<dbReference type="AlphaFoldDB" id="A0A1E2S418"/>
<dbReference type="UniPathway" id="UPA00275"/>
<dbReference type="EMBL" id="MASI01000001">
    <property type="protein sequence ID" value="ODA69068.1"/>
    <property type="molecule type" value="Genomic_DNA"/>
</dbReference>
<dbReference type="InterPro" id="IPR032677">
    <property type="entry name" value="GTP_cyclohydro_II"/>
</dbReference>
<evidence type="ECO:0000259" key="2">
    <source>
        <dbReference type="Pfam" id="PF00925"/>
    </source>
</evidence>
<dbReference type="Pfam" id="PF00925">
    <property type="entry name" value="GTP_cyclohydro2"/>
    <property type="match status" value="1"/>
</dbReference>
<name>A0A1E2S418_9HYPH</name>
<dbReference type="STRING" id="1177755.A7A08_00904"/>
<feature type="domain" description="GTP cyclohydrolase II" evidence="2">
    <location>
        <begin position="1"/>
        <end position="80"/>
    </location>
</feature>
<dbReference type="GO" id="GO:0009231">
    <property type="term" value="P:riboflavin biosynthetic process"/>
    <property type="evidence" value="ECO:0007669"/>
    <property type="project" value="UniProtKB-UniPathway"/>
</dbReference>
<evidence type="ECO:0000256" key="1">
    <source>
        <dbReference type="SAM" id="MobiDB-lite"/>
    </source>
</evidence>
<gene>
    <name evidence="3" type="ORF">A7A08_00904</name>
</gene>
<dbReference type="Proteomes" id="UP000095087">
    <property type="component" value="Unassembled WGS sequence"/>
</dbReference>
<organism evidence="3 4">
    <name type="scientific">Methyloligella halotolerans</name>
    <dbReference type="NCBI Taxonomy" id="1177755"/>
    <lineage>
        <taxon>Bacteria</taxon>
        <taxon>Pseudomonadati</taxon>
        <taxon>Pseudomonadota</taxon>
        <taxon>Alphaproteobacteria</taxon>
        <taxon>Hyphomicrobiales</taxon>
        <taxon>Hyphomicrobiaceae</taxon>
        <taxon>Methyloligella</taxon>
    </lineage>
</organism>
<dbReference type="InterPro" id="IPR036144">
    <property type="entry name" value="RibA-like_sf"/>
</dbReference>
<dbReference type="PATRIC" id="fig|1177755.3.peg.908"/>
<evidence type="ECO:0000313" key="4">
    <source>
        <dbReference type="Proteomes" id="UP000095087"/>
    </source>
</evidence>